<dbReference type="Pfam" id="PF00589">
    <property type="entry name" value="Phage_integrase"/>
    <property type="match status" value="1"/>
</dbReference>
<reference evidence="4 5" key="1">
    <citation type="submission" date="2018-03" db="EMBL/GenBank/DDBJ databases">
        <authorList>
            <person name="Nguyen K."/>
            <person name="Fouts D."/>
            <person name="Sutton G."/>
        </authorList>
    </citation>
    <scope>NUCLEOTIDE SEQUENCE [LARGE SCALE GENOMIC DNA]</scope>
    <source>
        <strain evidence="4 5">AU3578</strain>
    </source>
</reference>
<protein>
    <submittedName>
        <fullName evidence="4">Integrase</fullName>
    </submittedName>
</protein>
<evidence type="ECO:0000313" key="4">
    <source>
        <dbReference type="EMBL" id="PRH42028.1"/>
    </source>
</evidence>
<dbReference type="SUPFAM" id="SSF56349">
    <property type="entry name" value="DNA breaking-rejoining enzymes"/>
    <property type="match status" value="1"/>
</dbReference>
<feature type="domain" description="Tyr recombinase" evidence="3">
    <location>
        <begin position="166"/>
        <end position="324"/>
    </location>
</feature>
<dbReference type="InterPro" id="IPR002104">
    <property type="entry name" value="Integrase_catalytic"/>
</dbReference>
<dbReference type="InterPro" id="IPR011010">
    <property type="entry name" value="DNA_brk_join_enz"/>
</dbReference>
<keyword evidence="1" id="KW-0229">DNA integration</keyword>
<evidence type="ECO:0000256" key="2">
    <source>
        <dbReference type="ARBA" id="ARBA00023172"/>
    </source>
</evidence>
<evidence type="ECO:0000259" key="3">
    <source>
        <dbReference type="PROSITE" id="PS51898"/>
    </source>
</evidence>
<keyword evidence="2" id="KW-0233">DNA recombination</keyword>
<dbReference type="GO" id="GO:0003677">
    <property type="term" value="F:DNA binding"/>
    <property type="evidence" value="ECO:0007669"/>
    <property type="project" value="InterPro"/>
</dbReference>
<dbReference type="EMBL" id="PVHK01000090">
    <property type="protein sequence ID" value="PRH42028.1"/>
    <property type="molecule type" value="Genomic_DNA"/>
</dbReference>
<proteinExistence type="predicted"/>
<dbReference type="InterPro" id="IPR050090">
    <property type="entry name" value="Tyrosine_recombinase_XerCD"/>
</dbReference>
<dbReference type="Gene3D" id="1.10.443.10">
    <property type="entry name" value="Intergrase catalytic core"/>
    <property type="match status" value="1"/>
</dbReference>
<organism evidence="4 5">
    <name type="scientific">Burkholderia vietnamiensis</name>
    <dbReference type="NCBI Taxonomy" id="60552"/>
    <lineage>
        <taxon>Bacteria</taxon>
        <taxon>Pseudomonadati</taxon>
        <taxon>Pseudomonadota</taxon>
        <taxon>Betaproteobacteria</taxon>
        <taxon>Burkholderiales</taxon>
        <taxon>Burkholderiaceae</taxon>
        <taxon>Burkholderia</taxon>
        <taxon>Burkholderia cepacia complex</taxon>
    </lineage>
</organism>
<dbReference type="InterPro" id="IPR013762">
    <property type="entry name" value="Integrase-like_cat_sf"/>
</dbReference>
<dbReference type="AlphaFoldDB" id="A0AA45BE14"/>
<dbReference type="Proteomes" id="UP000237632">
    <property type="component" value="Unassembled WGS sequence"/>
</dbReference>
<dbReference type="PANTHER" id="PTHR30349:SF64">
    <property type="entry name" value="PROPHAGE INTEGRASE INTD-RELATED"/>
    <property type="match status" value="1"/>
</dbReference>
<name>A0AA45BE14_BURVI</name>
<dbReference type="PROSITE" id="PS51898">
    <property type="entry name" value="TYR_RECOMBINASE"/>
    <property type="match status" value="1"/>
</dbReference>
<evidence type="ECO:0000256" key="1">
    <source>
        <dbReference type="ARBA" id="ARBA00022908"/>
    </source>
</evidence>
<dbReference type="GO" id="GO:0015074">
    <property type="term" value="P:DNA integration"/>
    <property type="evidence" value="ECO:0007669"/>
    <property type="project" value="UniProtKB-KW"/>
</dbReference>
<evidence type="ECO:0000313" key="5">
    <source>
        <dbReference type="Proteomes" id="UP000237632"/>
    </source>
</evidence>
<accession>A0AA45BE14</accession>
<dbReference type="RefSeq" id="WP_105856600.1">
    <property type="nucleotide sequence ID" value="NZ_PVHK01000090.1"/>
</dbReference>
<dbReference type="PANTHER" id="PTHR30349">
    <property type="entry name" value="PHAGE INTEGRASE-RELATED"/>
    <property type="match status" value="1"/>
</dbReference>
<dbReference type="CDD" id="cd00796">
    <property type="entry name" value="INT_Rci_Hp1_C"/>
    <property type="match status" value="1"/>
</dbReference>
<comment type="caution">
    <text evidence="4">The sequence shown here is derived from an EMBL/GenBank/DDBJ whole genome shotgun (WGS) entry which is preliminary data.</text>
</comment>
<dbReference type="GO" id="GO:0006310">
    <property type="term" value="P:DNA recombination"/>
    <property type="evidence" value="ECO:0007669"/>
    <property type="project" value="UniProtKB-KW"/>
</dbReference>
<gene>
    <name evidence="4" type="ORF">C6T65_12210</name>
</gene>
<sequence>MPIETISKNGKRRYRWTFERVIEGDRIRKTKLLPAGLTAREADELGRKLDADTYAVASGTKRPIVTIGECVALHVNDKGASWKDAKTRKQILAKYIGEYEDQDALDLYDWSLRLAGYMRAKVDRQGRPKKRSSDGTIHNTFGYLRAAIKYAHKIGKLEYDQTAKMVIPKPSDERHVYKGRREMLEIARACSHRQTRAAIRVAFYSGMRMSEILRAVPTKDGFSLGTTKNGRPRLIPIHPRIAVIARSVKFTAPAWKIKDEWAKARRKSGHIGVRFHDLRHSAASEMINAGIDLYTVAGVLGHKTTTSTKRYAHLVTDRLAEAVKKIGRS</sequence>